<dbReference type="PROSITE" id="PS00333">
    <property type="entry name" value="DNA_LIGASE_A2"/>
    <property type="match status" value="1"/>
</dbReference>
<sequence>MLFTSIKPMLLSMGSEIHNDLNNLYDIKWDGWRILLHKQGNRIEAYTRHGNRVTDQFPELEQIVPHIKTEIAILDCEGVVIRDGVSVFEDFQYRGRLRSNHKIESAMVSHPVTFVAFDVLATEKPLLKLPLYERKQILSDIIIPSNQIVPTPYIIEDGESLFQITKEKGMEGIVAKPLSSIYQVGVRSAEWLKYKHFKRMKTIILGYKENPFSMIVGMKQNGNITPVAQVEFGFSIEEKQAFRNIAKEIITNKADNVYWIDPVLCCEVQYLEKTENQKLRIVSFKGFAFDVKPEECAI</sequence>
<evidence type="ECO:0000256" key="3">
    <source>
        <dbReference type="ARBA" id="ARBA00022598"/>
    </source>
</evidence>
<reference evidence="7" key="1">
    <citation type="journal article" date="2019" name="Int. J. Syst. Evol. Microbiol.">
        <title>The Global Catalogue of Microorganisms (GCM) 10K type strain sequencing project: providing services to taxonomists for standard genome sequencing and annotation.</title>
        <authorList>
            <consortium name="The Broad Institute Genomics Platform"/>
            <consortium name="The Broad Institute Genome Sequencing Center for Infectious Disease"/>
            <person name="Wu L."/>
            <person name="Ma J."/>
        </authorList>
    </citation>
    <scope>NUCLEOTIDE SEQUENCE [LARGE SCALE GENOMIC DNA]</scope>
    <source>
        <strain evidence="7">CGMCC 1.12376</strain>
    </source>
</reference>
<organism evidence="6 7">
    <name type="scientific">Oceanobacillus luteolus</name>
    <dbReference type="NCBI Taxonomy" id="1274358"/>
    <lineage>
        <taxon>Bacteria</taxon>
        <taxon>Bacillati</taxon>
        <taxon>Bacillota</taxon>
        <taxon>Bacilli</taxon>
        <taxon>Bacillales</taxon>
        <taxon>Bacillaceae</taxon>
        <taxon>Oceanobacillus</taxon>
    </lineage>
</organism>
<dbReference type="CDD" id="cd07906">
    <property type="entry name" value="Adenylation_DNA_ligase_LigD_LigC"/>
    <property type="match status" value="1"/>
</dbReference>
<comment type="caution">
    <text evidence="6">The sequence shown here is derived from an EMBL/GenBank/DDBJ whole genome shotgun (WGS) entry which is preliminary data.</text>
</comment>
<dbReference type="RefSeq" id="WP_379598138.1">
    <property type="nucleotide sequence ID" value="NZ_JBHUDE010000129.1"/>
</dbReference>
<accession>A0ABW4HU24</accession>
<dbReference type="PROSITE" id="PS50160">
    <property type="entry name" value="DNA_LIGASE_A3"/>
    <property type="match status" value="1"/>
</dbReference>
<proteinExistence type="inferred from homology"/>
<dbReference type="Gene3D" id="2.40.50.140">
    <property type="entry name" value="Nucleic acid-binding proteins"/>
    <property type="match status" value="1"/>
</dbReference>
<dbReference type="InterPro" id="IPR016059">
    <property type="entry name" value="DNA_ligase_ATP-dep_CS"/>
</dbReference>
<keyword evidence="7" id="KW-1185">Reference proteome</keyword>
<comment type="catalytic activity">
    <reaction evidence="4">
        <text>ATP + (deoxyribonucleotide)n-3'-hydroxyl + 5'-phospho-(deoxyribonucleotide)m = (deoxyribonucleotide)n+m + AMP + diphosphate.</text>
        <dbReference type="EC" id="6.5.1.1"/>
    </reaction>
</comment>
<comment type="similarity">
    <text evidence="1">Belongs to the ATP-dependent DNA ligase family.</text>
</comment>
<evidence type="ECO:0000259" key="5">
    <source>
        <dbReference type="PROSITE" id="PS50160"/>
    </source>
</evidence>
<dbReference type="PANTHER" id="PTHR45674:SF4">
    <property type="entry name" value="DNA LIGASE 1"/>
    <property type="match status" value="1"/>
</dbReference>
<dbReference type="Gene3D" id="3.30.470.30">
    <property type="entry name" value="DNA ligase/mRNA capping enzyme"/>
    <property type="match status" value="1"/>
</dbReference>
<feature type="domain" description="ATP-dependent DNA ligase family profile" evidence="5">
    <location>
        <begin position="105"/>
        <end position="195"/>
    </location>
</feature>
<dbReference type="InterPro" id="IPR012310">
    <property type="entry name" value="DNA_ligase_ATP-dep_cent"/>
</dbReference>
<keyword evidence="3 6" id="KW-0436">Ligase</keyword>
<dbReference type="GO" id="GO:0016874">
    <property type="term" value="F:ligase activity"/>
    <property type="evidence" value="ECO:0007669"/>
    <property type="project" value="UniProtKB-KW"/>
</dbReference>
<evidence type="ECO:0000256" key="1">
    <source>
        <dbReference type="ARBA" id="ARBA00007572"/>
    </source>
</evidence>
<dbReference type="SUPFAM" id="SSF56091">
    <property type="entry name" value="DNA ligase/mRNA capping enzyme, catalytic domain"/>
    <property type="match status" value="1"/>
</dbReference>
<evidence type="ECO:0000256" key="4">
    <source>
        <dbReference type="ARBA" id="ARBA00034003"/>
    </source>
</evidence>
<dbReference type="SUPFAM" id="SSF50249">
    <property type="entry name" value="Nucleic acid-binding proteins"/>
    <property type="match status" value="1"/>
</dbReference>
<dbReference type="PANTHER" id="PTHR45674">
    <property type="entry name" value="DNA LIGASE 1/3 FAMILY MEMBER"/>
    <property type="match status" value="1"/>
</dbReference>
<dbReference type="EMBL" id="JBHUDE010000129">
    <property type="protein sequence ID" value="MFD1608736.1"/>
    <property type="molecule type" value="Genomic_DNA"/>
</dbReference>
<gene>
    <name evidence="6" type="ORF">ACFSBH_14015</name>
</gene>
<name>A0ABW4HU24_9BACI</name>
<dbReference type="Pfam" id="PF01068">
    <property type="entry name" value="DNA_ligase_A_M"/>
    <property type="match status" value="1"/>
</dbReference>
<dbReference type="InterPro" id="IPR050191">
    <property type="entry name" value="ATP-dep_DNA_ligase"/>
</dbReference>
<dbReference type="EC" id="6.5.1.1" evidence="2"/>
<evidence type="ECO:0000313" key="7">
    <source>
        <dbReference type="Proteomes" id="UP001597221"/>
    </source>
</evidence>
<dbReference type="PROSITE" id="PS00697">
    <property type="entry name" value="DNA_LIGASE_A1"/>
    <property type="match status" value="1"/>
</dbReference>
<dbReference type="Pfam" id="PF04679">
    <property type="entry name" value="DNA_ligase_A_C"/>
    <property type="match status" value="1"/>
</dbReference>
<evidence type="ECO:0000256" key="2">
    <source>
        <dbReference type="ARBA" id="ARBA00012727"/>
    </source>
</evidence>
<evidence type="ECO:0000313" key="6">
    <source>
        <dbReference type="EMBL" id="MFD1608736.1"/>
    </source>
</evidence>
<dbReference type="InterPro" id="IPR012340">
    <property type="entry name" value="NA-bd_OB-fold"/>
</dbReference>
<dbReference type="InterPro" id="IPR012309">
    <property type="entry name" value="DNA_ligase_ATP-dep_C"/>
</dbReference>
<protein>
    <recommendedName>
        <fullName evidence="2">DNA ligase (ATP)</fullName>
        <ecNumber evidence="2">6.5.1.1</ecNumber>
    </recommendedName>
</protein>
<dbReference type="Proteomes" id="UP001597221">
    <property type="component" value="Unassembled WGS sequence"/>
</dbReference>